<dbReference type="InterPro" id="IPR012467">
    <property type="entry name" value="DUF1684"/>
</dbReference>
<gene>
    <name evidence="2" type="ORF">J07HQW2_00967</name>
</gene>
<dbReference type="HOGENOM" id="CLU_090976_1_0_2"/>
<name>U1PLF9_9EURY</name>
<reference evidence="2 3" key="1">
    <citation type="journal article" date="2013" name="PLoS ONE">
        <title>Assembly-driven community genomics of a hypersaline microbial ecosystem.</title>
        <authorList>
            <person name="Podell S."/>
            <person name="Ugalde J.A."/>
            <person name="Narasingarao P."/>
            <person name="Banfield J.F."/>
            <person name="Heidelberg K.B."/>
            <person name="Allen E.E."/>
        </authorList>
    </citation>
    <scope>NUCLEOTIDE SEQUENCE [LARGE SCALE GENOMIC DNA]</scope>
    <source>
        <strain evidence="3">J07HQW2</strain>
    </source>
</reference>
<dbReference type="RefSeq" id="WP_021054023.1">
    <property type="nucleotide sequence ID" value="NZ_KE356561.1"/>
</dbReference>
<protein>
    <recommendedName>
        <fullName evidence="4">DUF1684 domain-containing protein</fullName>
    </recommendedName>
</protein>
<dbReference type="Proteomes" id="UP000030710">
    <property type="component" value="Unassembled WGS sequence"/>
</dbReference>
<dbReference type="EMBL" id="KE356561">
    <property type="protein sequence ID" value="ERG94532.1"/>
    <property type="molecule type" value="Genomic_DNA"/>
</dbReference>
<evidence type="ECO:0000313" key="2">
    <source>
        <dbReference type="EMBL" id="ERG94532.1"/>
    </source>
</evidence>
<dbReference type="PANTHER" id="PTHR41913:SF1">
    <property type="entry name" value="DUF1684 DOMAIN-CONTAINING PROTEIN"/>
    <property type="match status" value="1"/>
</dbReference>
<accession>U1PLF9</accession>
<feature type="compositionally biased region" description="Basic and acidic residues" evidence="1">
    <location>
        <begin position="15"/>
        <end position="27"/>
    </location>
</feature>
<dbReference type="Gene3D" id="6.10.250.1680">
    <property type="match status" value="1"/>
</dbReference>
<organism evidence="2 3">
    <name type="scientific">Haloquadratum walsbyi J07HQW2</name>
    <dbReference type="NCBI Taxonomy" id="1238425"/>
    <lineage>
        <taxon>Archaea</taxon>
        <taxon>Methanobacteriati</taxon>
        <taxon>Methanobacteriota</taxon>
        <taxon>Stenosarchaea group</taxon>
        <taxon>Halobacteria</taxon>
        <taxon>Halobacteriales</taxon>
        <taxon>Haloferacaceae</taxon>
        <taxon>Haloquadratum</taxon>
    </lineage>
</organism>
<evidence type="ECO:0000313" key="3">
    <source>
        <dbReference type="Proteomes" id="UP000030710"/>
    </source>
</evidence>
<dbReference type="AlphaFoldDB" id="U1PLF9"/>
<dbReference type="PANTHER" id="PTHR41913">
    <property type="entry name" value="DUF1684 DOMAIN-CONTAINING PROTEIN"/>
    <property type="match status" value="1"/>
</dbReference>
<dbReference type="Pfam" id="PF07920">
    <property type="entry name" value="DUF1684"/>
    <property type="match status" value="1"/>
</dbReference>
<dbReference type="STRING" id="1238425.J07HQW2_00967"/>
<evidence type="ECO:0008006" key="4">
    <source>
        <dbReference type="Google" id="ProtNLM"/>
    </source>
</evidence>
<proteinExistence type="predicted"/>
<evidence type="ECO:0000256" key="1">
    <source>
        <dbReference type="SAM" id="MobiDB-lite"/>
    </source>
</evidence>
<feature type="region of interest" description="Disordered" evidence="1">
    <location>
        <begin position="15"/>
        <end position="38"/>
    </location>
</feature>
<dbReference type="eggNOG" id="arCOG04570">
    <property type="taxonomic scope" value="Archaea"/>
</dbReference>
<sequence length="190" mass="21708">MSTTPDDWQEEIQKTRANKEQYFRSSDRSPMPPNFRGESFPGLEYYPINPDYRFNIPLARDDDPEIITVETTADGEQTYRRVGEFNLTVDKTAISIAAYEPTDSTDRLWVPFRDTTSGSETYGAGRYVDLEPAEDHTDNGAWTLDLNRAYNPTCAYNPAYECPLVPAENWLDIPVEAGEKDFPGKLHHEK</sequence>